<dbReference type="PANTHER" id="PTHR23236">
    <property type="entry name" value="EUKARYOTIC TRANSLATION INITIATION FACTOR 4B/4H"/>
    <property type="match status" value="1"/>
</dbReference>
<evidence type="ECO:0000256" key="3">
    <source>
        <dbReference type="SAM" id="MobiDB-lite"/>
    </source>
</evidence>
<feature type="region of interest" description="Disordered" evidence="3">
    <location>
        <begin position="1"/>
        <end position="23"/>
    </location>
</feature>
<dbReference type="AlphaFoldDB" id="A0AAD5EBF0"/>
<feature type="region of interest" description="Disordered" evidence="3">
    <location>
        <begin position="98"/>
        <end position="125"/>
    </location>
</feature>
<evidence type="ECO:0000256" key="1">
    <source>
        <dbReference type="ARBA" id="ARBA00022884"/>
    </source>
</evidence>
<dbReference type="GeneID" id="75914279"/>
<dbReference type="InterPro" id="IPR035979">
    <property type="entry name" value="RBD_domain_sf"/>
</dbReference>
<dbReference type="SUPFAM" id="SSF54928">
    <property type="entry name" value="RNA-binding domain, RBD"/>
    <property type="match status" value="2"/>
</dbReference>
<dbReference type="GO" id="GO:0005730">
    <property type="term" value="C:nucleolus"/>
    <property type="evidence" value="ECO:0007669"/>
    <property type="project" value="TreeGrafter"/>
</dbReference>
<evidence type="ECO:0000259" key="4">
    <source>
        <dbReference type="PROSITE" id="PS50102"/>
    </source>
</evidence>
<dbReference type="Gene3D" id="3.30.70.330">
    <property type="match status" value="2"/>
</dbReference>
<keyword evidence="1 2" id="KW-0694">RNA-binding</keyword>
<keyword evidence="6" id="KW-1185">Reference proteome</keyword>
<name>A0AAD5EBF0_UMBRA</name>
<evidence type="ECO:0000256" key="2">
    <source>
        <dbReference type="PROSITE-ProRule" id="PRU00176"/>
    </source>
</evidence>
<dbReference type="InterPro" id="IPR000504">
    <property type="entry name" value="RRM_dom"/>
</dbReference>
<organism evidence="5 6">
    <name type="scientific">Umbelopsis ramanniana AG</name>
    <dbReference type="NCBI Taxonomy" id="1314678"/>
    <lineage>
        <taxon>Eukaryota</taxon>
        <taxon>Fungi</taxon>
        <taxon>Fungi incertae sedis</taxon>
        <taxon>Mucoromycota</taxon>
        <taxon>Mucoromycotina</taxon>
        <taxon>Umbelopsidomycetes</taxon>
        <taxon>Umbelopsidales</taxon>
        <taxon>Umbelopsidaceae</taxon>
        <taxon>Umbelopsis</taxon>
    </lineage>
</organism>
<feature type="compositionally biased region" description="Basic and acidic residues" evidence="3">
    <location>
        <begin position="98"/>
        <end position="107"/>
    </location>
</feature>
<accession>A0AAD5EBF0</accession>
<dbReference type="Proteomes" id="UP001206595">
    <property type="component" value="Unassembled WGS sequence"/>
</dbReference>
<reference evidence="5" key="2">
    <citation type="journal article" date="2022" name="Proc. Natl. Acad. Sci. U.S.A.">
        <title>Diploid-dominant life cycles characterize the early evolution of Fungi.</title>
        <authorList>
            <person name="Amses K.R."/>
            <person name="Simmons D.R."/>
            <person name="Longcore J.E."/>
            <person name="Mondo S.J."/>
            <person name="Seto K."/>
            <person name="Jeronimo G.H."/>
            <person name="Bonds A.E."/>
            <person name="Quandt C.A."/>
            <person name="Davis W.J."/>
            <person name="Chang Y."/>
            <person name="Federici B.A."/>
            <person name="Kuo A."/>
            <person name="LaButti K."/>
            <person name="Pangilinan J."/>
            <person name="Andreopoulos W."/>
            <person name="Tritt A."/>
            <person name="Riley R."/>
            <person name="Hundley H."/>
            <person name="Johnson J."/>
            <person name="Lipzen A."/>
            <person name="Barry K."/>
            <person name="Lang B.F."/>
            <person name="Cuomo C.A."/>
            <person name="Buchler N.E."/>
            <person name="Grigoriev I.V."/>
            <person name="Spatafora J.W."/>
            <person name="Stajich J.E."/>
            <person name="James T.Y."/>
        </authorList>
    </citation>
    <scope>NUCLEOTIDE SEQUENCE</scope>
    <source>
        <strain evidence="5">AG</strain>
    </source>
</reference>
<reference evidence="5" key="1">
    <citation type="submission" date="2021-06" db="EMBL/GenBank/DDBJ databases">
        <authorList>
            <consortium name="DOE Joint Genome Institute"/>
            <person name="Mondo S.J."/>
            <person name="Amses K.R."/>
            <person name="Simmons D.R."/>
            <person name="Longcore J.E."/>
            <person name="Seto K."/>
            <person name="Alves G.H."/>
            <person name="Bonds A.E."/>
            <person name="Quandt C.A."/>
            <person name="Davis W.J."/>
            <person name="Chang Y."/>
            <person name="Letcher P.M."/>
            <person name="Powell M.J."/>
            <person name="Kuo A."/>
            <person name="Labutti K."/>
            <person name="Pangilinan J."/>
            <person name="Andreopoulos W."/>
            <person name="Tritt A."/>
            <person name="Riley R."/>
            <person name="Hundley H."/>
            <person name="Johnson J."/>
            <person name="Lipzen A."/>
            <person name="Barry K."/>
            <person name="Berbee M.L."/>
            <person name="Buchler N.E."/>
            <person name="Grigoriev I.V."/>
            <person name="Spatafora J.W."/>
            <person name="Stajich J.E."/>
            <person name="James T.Y."/>
        </authorList>
    </citation>
    <scope>NUCLEOTIDE SEQUENCE</scope>
    <source>
        <strain evidence="5">AG</strain>
    </source>
</reference>
<feature type="compositionally biased region" description="Gly residues" evidence="3">
    <location>
        <begin position="213"/>
        <end position="233"/>
    </location>
</feature>
<evidence type="ECO:0000313" key="6">
    <source>
        <dbReference type="Proteomes" id="UP001206595"/>
    </source>
</evidence>
<gene>
    <name evidence="5" type="ORF">K450DRAFT_240465</name>
</gene>
<protein>
    <recommendedName>
        <fullName evidence="4">RRM domain-containing protein</fullName>
    </recommendedName>
</protein>
<evidence type="ECO:0000313" key="5">
    <source>
        <dbReference type="EMBL" id="KAI8579815.1"/>
    </source>
</evidence>
<dbReference type="GO" id="GO:0003723">
    <property type="term" value="F:RNA binding"/>
    <property type="evidence" value="ECO:0007669"/>
    <property type="project" value="UniProtKB-UniRule"/>
</dbReference>
<feature type="domain" description="RRM" evidence="4">
    <location>
        <begin position="129"/>
        <end position="207"/>
    </location>
</feature>
<proteinExistence type="predicted"/>
<feature type="region of interest" description="Disordered" evidence="3">
    <location>
        <begin position="207"/>
        <end position="247"/>
    </location>
</feature>
<dbReference type="RefSeq" id="XP_051444819.1">
    <property type="nucleotide sequence ID" value="XM_051588934.1"/>
</dbReference>
<comment type="caution">
    <text evidence="5">The sequence shown here is derived from an EMBL/GenBank/DDBJ whole genome shotgun (WGS) entry which is preliminary data.</text>
</comment>
<dbReference type="InterPro" id="IPR012677">
    <property type="entry name" value="Nucleotide-bd_a/b_plait_sf"/>
</dbReference>
<feature type="domain" description="RRM" evidence="4">
    <location>
        <begin position="31"/>
        <end position="108"/>
    </location>
</feature>
<dbReference type="Pfam" id="PF00076">
    <property type="entry name" value="RRM_1"/>
    <property type="match status" value="2"/>
</dbReference>
<sequence length="247" mass="26569">MAEATTNGKRKADTEAENPAKVAKVESDEIHTIWIGGLDYNATNDDVKQLFAECGTVIDARIVSDKMTGRSKGYGYVDFADAETKEKAKEYHETEFMGRQLRIDDAPTRGSQPHDNGAQRSKPLSAKSDTVFCGNLSFDMDDTTLRQSFEEYGNVIGVRLPTDRETGNLKGYGYVQFDSEEGAEAAINAMNGAEILGRAVRLDFGGARPQNAGGRGGFGDRGGRGGARGGRGGFNRPSGPSGTHVKF</sequence>
<dbReference type="EMBL" id="MU620917">
    <property type="protein sequence ID" value="KAI8579815.1"/>
    <property type="molecule type" value="Genomic_DNA"/>
</dbReference>
<dbReference type="PANTHER" id="PTHR23236:SF11">
    <property type="entry name" value="EUKARYOTIC TRANSLATION INITIATION FACTOR 4H"/>
    <property type="match status" value="1"/>
</dbReference>
<dbReference type="SMART" id="SM00360">
    <property type="entry name" value="RRM"/>
    <property type="match status" value="2"/>
</dbReference>
<dbReference type="PROSITE" id="PS50102">
    <property type="entry name" value="RRM"/>
    <property type="match status" value="2"/>
</dbReference>